<comment type="catalytic activity">
    <reaction evidence="1">
        <text>a beta-lactam + H2O = a substituted beta-amino acid</text>
        <dbReference type="Rhea" id="RHEA:20401"/>
        <dbReference type="ChEBI" id="CHEBI:15377"/>
        <dbReference type="ChEBI" id="CHEBI:35627"/>
        <dbReference type="ChEBI" id="CHEBI:140347"/>
        <dbReference type="EC" id="3.5.2.6"/>
    </reaction>
</comment>
<dbReference type="GO" id="GO:0016787">
    <property type="term" value="F:hydrolase activity"/>
    <property type="evidence" value="ECO:0007669"/>
    <property type="project" value="UniProtKB-KW"/>
</dbReference>
<dbReference type="PANTHER" id="PTHR35333:SF3">
    <property type="entry name" value="BETA-LACTAMASE-TYPE TRANSPEPTIDASE FOLD CONTAINING PROTEIN"/>
    <property type="match status" value="1"/>
</dbReference>
<keyword evidence="5" id="KW-0378">Hydrolase</keyword>
<evidence type="ECO:0000259" key="4">
    <source>
        <dbReference type="Pfam" id="PF13354"/>
    </source>
</evidence>
<keyword evidence="6" id="KW-1185">Reference proteome</keyword>
<dbReference type="InterPro" id="IPR045155">
    <property type="entry name" value="Beta-lactam_cat"/>
</dbReference>
<evidence type="ECO:0000313" key="5">
    <source>
        <dbReference type="EMBL" id="THG41090.1"/>
    </source>
</evidence>
<dbReference type="PANTHER" id="PTHR35333">
    <property type="entry name" value="BETA-LACTAMASE"/>
    <property type="match status" value="1"/>
</dbReference>
<evidence type="ECO:0000256" key="1">
    <source>
        <dbReference type="ARBA" id="ARBA00001526"/>
    </source>
</evidence>
<comment type="caution">
    <text evidence="5">The sequence shown here is derived from an EMBL/GenBank/DDBJ whole genome shotgun (WGS) entry which is preliminary data.</text>
</comment>
<dbReference type="SUPFAM" id="SSF56601">
    <property type="entry name" value="beta-lactamase/transpeptidase-like"/>
    <property type="match status" value="1"/>
</dbReference>
<feature type="domain" description="Beta-lactamase class A catalytic" evidence="4">
    <location>
        <begin position="74"/>
        <end position="332"/>
    </location>
</feature>
<organism evidence="5 6">
    <name type="scientific">Sphingomonas olei</name>
    <dbReference type="NCBI Taxonomy" id="1886787"/>
    <lineage>
        <taxon>Bacteria</taxon>
        <taxon>Pseudomonadati</taxon>
        <taxon>Pseudomonadota</taxon>
        <taxon>Alphaproteobacteria</taxon>
        <taxon>Sphingomonadales</taxon>
        <taxon>Sphingomonadaceae</taxon>
        <taxon>Sphingomonas</taxon>
    </lineage>
</organism>
<dbReference type="EC" id="3.5.2.6" evidence="3"/>
<dbReference type="RefSeq" id="WP_052742397.1">
    <property type="nucleotide sequence ID" value="NZ_SSTI01000003.1"/>
</dbReference>
<dbReference type="EMBL" id="SSTI01000003">
    <property type="protein sequence ID" value="THG41090.1"/>
    <property type="molecule type" value="Genomic_DNA"/>
</dbReference>
<dbReference type="InterPro" id="IPR012338">
    <property type="entry name" value="Beta-lactam/transpept-like"/>
</dbReference>
<evidence type="ECO:0000313" key="6">
    <source>
        <dbReference type="Proteomes" id="UP000308038"/>
    </source>
</evidence>
<evidence type="ECO:0000256" key="2">
    <source>
        <dbReference type="ARBA" id="ARBA00009009"/>
    </source>
</evidence>
<dbReference type="InterPro" id="IPR000871">
    <property type="entry name" value="Beta-lactam_class-A"/>
</dbReference>
<evidence type="ECO:0000256" key="3">
    <source>
        <dbReference type="ARBA" id="ARBA00012865"/>
    </source>
</evidence>
<dbReference type="Gene3D" id="3.40.710.10">
    <property type="entry name" value="DD-peptidase/beta-lactamase superfamily"/>
    <property type="match status" value="1"/>
</dbReference>
<accession>A0ABY2QJL0</accession>
<dbReference type="PROSITE" id="PS51257">
    <property type="entry name" value="PROKAR_LIPOPROTEIN"/>
    <property type="match status" value="1"/>
</dbReference>
<protein>
    <recommendedName>
        <fullName evidence="3">beta-lactamase</fullName>
        <ecNumber evidence="3">3.5.2.6</ecNumber>
    </recommendedName>
</protein>
<dbReference type="Pfam" id="PF13354">
    <property type="entry name" value="Beta-lactamase2"/>
    <property type="match status" value="1"/>
</dbReference>
<name>A0ABY2QJL0_9SPHN</name>
<dbReference type="Proteomes" id="UP000308038">
    <property type="component" value="Unassembled WGS sequence"/>
</dbReference>
<proteinExistence type="inferred from homology"/>
<sequence>MIGRLGAGAALLALAGCVGEPPSRNARAVAPAPAPSYVVAIPVPKPKPLPASRAPRALDASIQQLVREFPGIAGVAVRAVDEDWTIEAGGRRLLPQQSVSKLWVAMTVLDQRDNGRLKLDDPVSVTASDLTLFHQPVAYLVKGGTWNTTVGNLLFRALTQSDNTANDRLLTLVGGPRAVNAFIERKRLGDIRFGPGERLLQAKTAGLTWDQSMSIGNNFSIQRAKLDPAVRARAMQAYIDNPPDGAAPLAIADALSRLARGELLSETSTRLMISTLESSRTGRARLKAGIAPGWTLAHKTGTGQELGRRNAGFNDVGLLTAPDGRRYAVAVMIGDTTRPMRERQQLIQAVAASVSGYRGTATIASREQDDPET</sequence>
<gene>
    <name evidence="5" type="ORF">E5988_05825</name>
</gene>
<reference evidence="5 6" key="1">
    <citation type="submission" date="2019-04" db="EMBL/GenBank/DDBJ databases">
        <title>Microbes associate with the intestines of laboratory mice.</title>
        <authorList>
            <person name="Navarre W."/>
            <person name="Wong E."/>
            <person name="Huang K.C."/>
            <person name="Tropini C."/>
            <person name="Ng K."/>
            <person name="Yu B."/>
        </authorList>
    </citation>
    <scope>NUCLEOTIDE SEQUENCE [LARGE SCALE GENOMIC DNA]</scope>
    <source>
        <strain evidence="5 6">NM83_B4-11</strain>
    </source>
</reference>
<comment type="similarity">
    <text evidence="2">Belongs to the class-A beta-lactamase family.</text>
</comment>